<reference evidence="1 2" key="1">
    <citation type="submission" date="2024-02" db="EMBL/GenBank/DDBJ databases">
        <title>First draft genome assembly of two strains of Seiridium cardinale.</title>
        <authorList>
            <person name="Emiliani G."/>
            <person name="Scali E."/>
        </authorList>
    </citation>
    <scope>NUCLEOTIDE SEQUENCE [LARGE SCALE GENOMIC DNA]</scope>
    <source>
        <strain evidence="1 2">BM-138-000479</strain>
    </source>
</reference>
<organism evidence="1 2">
    <name type="scientific">Seiridium cardinale</name>
    <dbReference type="NCBI Taxonomy" id="138064"/>
    <lineage>
        <taxon>Eukaryota</taxon>
        <taxon>Fungi</taxon>
        <taxon>Dikarya</taxon>
        <taxon>Ascomycota</taxon>
        <taxon>Pezizomycotina</taxon>
        <taxon>Sordariomycetes</taxon>
        <taxon>Xylariomycetidae</taxon>
        <taxon>Amphisphaeriales</taxon>
        <taxon>Sporocadaceae</taxon>
        <taxon>Seiridium</taxon>
    </lineage>
</organism>
<dbReference type="EMBL" id="JARVKM010000029">
    <property type="protein sequence ID" value="KAK9776250.1"/>
    <property type="molecule type" value="Genomic_DNA"/>
</dbReference>
<sequence>MSCAIQVAIQFEPRWLKLGFRHHWEAQRYAGRIRGTWVHRNLRLESIVMGTWVLIRLPSAITEIVSSANVPGYSGFYFRFKDSFIARKWEEGLLCFRRIRGSKTDLYVVRDISEREMFGPWRYK</sequence>
<accession>A0ABR2XR08</accession>
<evidence type="ECO:0000313" key="1">
    <source>
        <dbReference type="EMBL" id="KAK9776250.1"/>
    </source>
</evidence>
<protein>
    <submittedName>
        <fullName evidence="1">PH domain-containing protein</fullName>
    </submittedName>
</protein>
<proteinExistence type="predicted"/>
<comment type="caution">
    <text evidence="1">The sequence shown here is derived from an EMBL/GenBank/DDBJ whole genome shotgun (WGS) entry which is preliminary data.</text>
</comment>
<dbReference type="Proteomes" id="UP001465668">
    <property type="component" value="Unassembled WGS sequence"/>
</dbReference>
<keyword evidence="2" id="KW-1185">Reference proteome</keyword>
<name>A0ABR2XR08_9PEZI</name>
<evidence type="ECO:0000313" key="2">
    <source>
        <dbReference type="Proteomes" id="UP001465668"/>
    </source>
</evidence>
<gene>
    <name evidence="1" type="ORF">SCAR479_07156</name>
</gene>